<dbReference type="SUPFAM" id="SSF82895">
    <property type="entry name" value="TSP-1 type 1 repeat"/>
    <property type="match status" value="1"/>
</dbReference>
<evidence type="ECO:0000256" key="4">
    <source>
        <dbReference type="ARBA" id="ARBA00023157"/>
    </source>
</evidence>
<proteinExistence type="predicted"/>
<feature type="signal peptide" evidence="6">
    <location>
        <begin position="1"/>
        <end position="24"/>
    </location>
</feature>
<protein>
    <submittedName>
        <fullName evidence="8">R-spondin 3</fullName>
    </submittedName>
</protein>
<keyword evidence="2" id="KW-0964">Secreted</keyword>
<comment type="subcellular location">
    <subcellularLocation>
        <location evidence="1">Secreted</location>
    </subcellularLocation>
</comment>
<evidence type="ECO:0000256" key="6">
    <source>
        <dbReference type="SAM" id="SignalP"/>
    </source>
</evidence>
<accession>A0A3P8WSG6</accession>
<dbReference type="OMA" id="IWILHFM"/>
<dbReference type="InterPro" id="IPR006212">
    <property type="entry name" value="Furin_repeat"/>
</dbReference>
<feature type="domain" description="R-spondin Fu-CRD" evidence="7">
    <location>
        <begin position="34"/>
        <end position="133"/>
    </location>
</feature>
<dbReference type="Gene3D" id="2.20.100.10">
    <property type="entry name" value="Thrombospondin type-1 (TSP1) repeat"/>
    <property type="match status" value="1"/>
</dbReference>
<evidence type="ECO:0000256" key="1">
    <source>
        <dbReference type="ARBA" id="ARBA00004613"/>
    </source>
</evidence>
<dbReference type="STRING" id="244447.ENSCSEP00000030393"/>
<evidence type="ECO:0000313" key="8">
    <source>
        <dbReference type="Ensembl" id="ENSCSEP00000030393.1"/>
    </source>
</evidence>
<organism evidence="8 9">
    <name type="scientific">Cynoglossus semilaevis</name>
    <name type="common">Tongue sole</name>
    <dbReference type="NCBI Taxonomy" id="244447"/>
    <lineage>
        <taxon>Eukaryota</taxon>
        <taxon>Metazoa</taxon>
        <taxon>Chordata</taxon>
        <taxon>Craniata</taxon>
        <taxon>Vertebrata</taxon>
        <taxon>Euteleostomi</taxon>
        <taxon>Actinopterygii</taxon>
        <taxon>Neopterygii</taxon>
        <taxon>Teleostei</taxon>
        <taxon>Neoteleostei</taxon>
        <taxon>Acanthomorphata</taxon>
        <taxon>Carangaria</taxon>
        <taxon>Pleuronectiformes</taxon>
        <taxon>Pleuronectoidei</taxon>
        <taxon>Cynoglossidae</taxon>
        <taxon>Cynoglossinae</taxon>
        <taxon>Cynoglossus</taxon>
    </lineage>
</organism>
<keyword evidence="9" id="KW-1185">Reference proteome</keyword>
<reference evidence="8" key="2">
    <citation type="submission" date="2025-08" db="UniProtKB">
        <authorList>
            <consortium name="Ensembl"/>
        </authorList>
    </citation>
    <scope>IDENTIFICATION</scope>
</reference>
<dbReference type="InterPro" id="IPR009030">
    <property type="entry name" value="Growth_fac_rcpt_cys_sf"/>
</dbReference>
<keyword evidence="5" id="KW-0325">Glycoprotein</keyword>
<feature type="chain" id="PRO_5018261691" evidence="6">
    <location>
        <begin position="25"/>
        <end position="237"/>
    </location>
</feature>
<keyword evidence="4" id="KW-1015">Disulfide bond</keyword>
<reference evidence="8" key="3">
    <citation type="submission" date="2025-09" db="UniProtKB">
        <authorList>
            <consortium name="Ensembl"/>
        </authorList>
    </citation>
    <scope>IDENTIFICATION</scope>
</reference>
<dbReference type="GeneTree" id="ENSGT00940000157815"/>
<dbReference type="InParanoid" id="A0A3P8WSG6"/>
<dbReference type="GO" id="GO:0005576">
    <property type="term" value="C:extracellular region"/>
    <property type="evidence" value="ECO:0007669"/>
    <property type="project" value="UniProtKB-SubCell"/>
</dbReference>
<evidence type="ECO:0000256" key="5">
    <source>
        <dbReference type="ARBA" id="ARBA00023180"/>
    </source>
</evidence>
<dbReference type="Ensembl" id="ENSCSET00000030798.1">
    <property type="protein sequence ID" value="ENSCSEP00000030393.1"/>
    <property type="gene ID" value="ENSCSEG00000019462.1"/>
</dbReference>
<evidence type="ECO:0000313" key="9">
    <source>
        <dbReference type="Proteomes" id="UP000265120"/>
    </source>
</evidence>
<dbReference type="InterPro" id="IPR043601">
    <property type="entry name" value="Rspo_Fu-CRD_dom"/>
</dbReference>
<name>A0A3P8WSG6_CYNSE</name>
<evidence type="ECO:0000259" key="7">
    <source>
        <dbReference type="Pfam" id="PF15913"/>
    </source>
</evidence>
<dbReference type="SUPFAM" id="SSF57184">
    <property type="entry name" value="Growth factor receptor domain"/>
    <property type="match status" value="1"/>
</dbReference>
<sequence length="237" mass="26735">PQIELLTLMFIKTFVLIGLYLVTGNPSVSRECPTGCASCSALNGCLSCRPRFFLHLELDGIRERGTCLSTCPRGYYGNRSPHINKCKRCKEECAFCFSENFCTRCHAGTFLIRGKCESSCPNGLTANAVLRECTVNCKVGEWTEWGPCLQKVNTEGYKKGEESRTRQVLQSSGPDGHPCPHVIEVRKCAIKDTERRRRWKEMKSFRHMSLDLSAEKGNMAAKLRARSSQCHREDGRQ</sequence>
<reference evidence="8 9" key="1">
    <citation type="journal article" date="2014" name="Nat. Genet.">
        <title>Whole-genome sequence of a flatfish provides insights into ZW sex chromosome evolution and adaptation to a benthic lifestyle.</title>
        <authorList>
            <person name="Chen S."/>
            <person name="Zhang G."/>
            <person name="Shao C."/>
            <person name="Huang Q."/>
            <person name="Liu G."/>
            <person name="Zhang P."/>
            <person name="Song W."/>
            <person name="An N."/>
            <person name="Chalopin D."/>
            <person name="Volff J.N."/>
            <person name="Hong Y."/>
            <person name="Li Q."/>
            <person name="Sha Z."/>
            <person name="Zhou H."/>
            <person name="Xie M."/>
            <person name="Yu Q."/>
            <person name="Liu Y."/>
            <person name="Xiang H."/>
            <person name="Wang N."/>
            <person name="Wu K."/>
            <person name="Yang C."/>
            <person name="Zhou Q."/>
            <person name="Liao X."/>
            <person name="Yang L."/>
            <person name="Hu Q."/>
            <person name="Zhang J."/>
            <person name="Meng L."/>
            <person name="Jin L."/>
            <person name="Tian Y."/>
            <person name="Lian J."/>
            <person name="Yang J."/>
            <person name="Miao G."/>
            <person name="Liu S."/>
            <person name="Liang Z."/>
            <person name="Yan F."/>
            <person name="Li Y."/>
            <person name="Sun B."/>
            <person name="Zhang H."/>
            <person name="Zhang J."/>
            <person name="Zhu Y."/>
            <person name="Du M."/>
            <person name="Zhao Y."/>
            <person name="Schartl M."/>
            <person name="Tang Q."/>
            <person name="Wang J."/>
        </authorList>
    </citation>
    <scope>NUCLEOTIDE SEQUENCE</scope>
</reference>
<dbReference type="PANTHER" id="PTHR46987:SF1">
    <property type="entry name" value="R-SPONDIN-3"/>
    <property type="match status" value="1"/>
</dbReference>
<evidence type="ECO:0000256" key="3">
    <source>
        <dbReference type="ARBA" id="ARBA00022729"/>
    </source>
</evidence>
<evidence type="ECO:0000256" key="2">
    <source>
        <dbReference type="ARBA" id="ARBA00022525"/>
    </source>
</evidence>
<dbReference type="Proteomes" id="UP000265120">
    <property type="component" value="Chromosome 7"/>
</dbReference>
<dbReference type="InterPro" id="IPR036383">
    <property type="entry name" value="TSP1_rpt_sf"/>
</dbReference>
<dbReference type="Gene3D" id="2.10.220.10">
    <property type="entry name" value="Hormone Receptor, Insulin-like Growth Factor Receptor 1, Chain A, domain 2"/>
    <property type="match status" value="1"/>
</dbReference>
<dbReference type="AlphaFoldDB" id="A0A3P8WSG6"/>
<dbReference type="PANTHER" id="PTHR46987">
    <property type="entry name" value="NEUROHYPOPHYSIAL HORMONES, N-TERMINAL DOMAIN CONTAINING PROTEIN"/>
    <property type="match status" value="1"/>
</dbReference>
<keyword evidence="3 6" id="KW-0732">Signal</keyword>
<dbReference type="InterPro" id="IPR051514">
    <property type="entry name" value="R-spondin"/>
</dbReference>
<dbReference type="Pfam" id="PF15913">
    <property type="entry name" value="Furin-like_2"/>
    <property type="match status" value="1"/>
</dbReference>
<dbReference type="SMART" id="SM00261">
    <property type="entry name" value="FU"/>
    <property type="match status" value="2"/>
</dbReference>
<dbReference type="CDD" id="cd00064">
    <property type="entry name" value="FU"/>
    <property type="match status" value="2"/>
</dbReference>